<dbReference type="OrthoDB" id="187738at2759"/>
<organism evidence="4 5">
    <name type="scientific">Brachionus calyciflorus</name>
    <dbReference type="NCBI Taxonomy" id="104777"/>
    <lineage>
        <taxon>Eukaryota</taxon>
        <taxon>Metazoa</taxon>
        <taxon>Spiralia</taxon>
        <taxon>Gnathifera</taxon>
        <taxon>Rotifera</taxon>
        <taxon>Eurotatoria</taxon>
        <taxon>Monogononta</taxon>
        <taxon>Pseudotrocha</taxon>
        <taxon>Ploima</taxon>
        <taxon>Brachionidae</taxon>
        <taxon>Brachionus</taxon>
    </lineage>
</organism>
<evidence type="ECO:0000259" key="3">
    <source>
        <dbReference type="Pfam" id="PF08544"/>
    </source>
</evidence>
<dbReference type="InterPro" id="IPR036554">
    <property type="entry name" value="GHMP_kinase_C_sf"/>
</dbReference>
<keyword evidence="5" id="KW-1185">Reference proteome</keyword>
<reference evidence="4" key="1">
    <citation type="submission" date="2021-02" db="EMBL/GenBank/DDBJ databases">
        <authorList>
            <person name="Nowell W R."/>
        </authorList>
    </citation>
    <scope>NUCLEOTIDE SEQUENCE</scope>
    <source>
        <strain evidence="4">Ploen Becks lab</strain>
    </source>
</reference>
<dbReference type="Gene3D" id="3.30.70.890">
    <property type="entry name" value="GHMP kinase, C-terminal domain"/>
    <property type="match status" value="1"/>
</dbReference>
<dbReference type="InterPro" id="IPR013750">
    <property type="entry name" value="GHMP_kinase_C_dom"/>
</dbReference>
<evidence type="ECO:0000313" key="4">
    <source>
        <dbReference type="EMBL" id="CAF1131817.1"/>
    </source>
</evidence>
<dbReference type="SUPFAM" id="SSF55060">
    <property type="entry name" value="GHMP Kinase, C-terminal domain"/>
    <property type="match status" value="1"/>
</dbReference>
<proteinExistence type="predicted"/>
<dbReference type="Proteomes" id="UP000663879">
    <property type="component" value="Unassembled WGS sequence"/>
</dbReference>
<gene>
    <name evidence="4" type="ORF">OXX778_LOCUS22508</name>
</gene>
<comment type="caution">
    <text evidence="4">The sequence shown here is derived from an EMBL/GenBank/DDBJ whole genome shotgun (WGS) entry which is preliminary data.</text>
</comment>
<sequence length="126" mass="14027">ALHVFSEAQRVYYFKDACKIESSEAYEILGKLMNESHESCRKLYECSCDELDELVDVCRQSGAYGSRLTGAGWGGCAVSLIPKDKLEGFLKSVNEKYYNKNEKLNSLFSCSAFSTKPSNGISVINL</sequence>
<dbReference type="GO" id="GO:0004335">
    <property type="term" value="F:galactokinase activity"/>
    <property type="evidence" value="ECO:0007669"/>
    <property type="project" value="TreeGrafter"/>
</dbReference>
<dbReference type="PANTHER" id="PTHR10457:SF7">
    <property type="entry name" value="GALACTOKINASE-RELATED"/>
    <property type="match status" value="1"/>
</dbReference>
<dbReference type="GO" id="GO:0005829">
    <property type="term" value="C:cytosol"/>
    <property type="evidence" value="ECO:0007669"/>
    <property type="project" value="TreeGrafter"/>
</dbReference>
<feature type="domain" description="GHMP kinase C-terminal" evidence="3">
    <location>
        <begin position="26"/>
        <end position="99"/>
    </location>
</feature>
<keyword evidence="2" id="KW-0067">ATP-binding</keyword>
<dbReference type="GO" id="GO:0005524">
    <property type="term" value="F:ATP binding"/>
    <property type="evidence" value="ECO:0007669"/>
    <property type="project" value="UniProtKB-KW"/>
</dbReference>
<keyword evidence="1" id="KW-0547">Nucleotide-binding</keyword>
<feature type="non-terminal residue" evidence="4">
    <location>
        <position position="1"/>
    </location>
</feature>
<protein>
    <recommendedName>
        <fullName evidence="3">GHMP kinase C-terminal domain-containing protein</fullName>
    </recommendedName>
</protein>
<dbReference type="AlphaFoldDB" id="A0A814RDR8"/>
<evidence type="ECO:0000256" key="1">
    <source>
        <dbReference type="ARBA" id="ARBA00022741"/>
    </source>
</evidence>
<evidence type="ECO:0000313" key="5">
    <source>
        <dbReference type="Proteomes" id="UP000663879"/>
    </source>
</evidence>
<evidence type="ECO:0000256" key="2">
    <source>
        <dbReference type="ARBA" id="ARBA00022840"/>
    </source>
</evidence>
<dbReference type="GO" id="GO:0006012">
    <property type="term" value="P:galactose metabolic process"/>
    <property type="evidence" value="ECO:0007669"/>
    <property type="project" value="TreeGrafter"/>
</dbReference>
<name>A0A814RDR8_9BILA</name>
<dbReference type="PANTHER" id="PTHR10457">
    <property type="entry name" value="MEVALONATE KINASE/GALACTOKINASE"/>
    <property type="match status" value="1"/>
</dbReference>
<accession>A0A814RDR8</accession>
<dbReference type="Pfam" id="PF08544">
    <property type="entry name" value="GHMP_kinases_C"/>
    <property type="match status" value="1"/>
</dbReference>
<dbReference type="EMBL" id="CAJNOC010009684">
    <property type="protein sequence ID" value="CAF1131817.1"/>
    <property type="molecule type" value="Genomic_DNA"/>
</dbReference>